<reference evidence="2" key="1">
    <citation type="journal article" date="2013" name="Genome Announc.">
        <title>Draft Genome Sequence of Loktanella cinnabarina LL-001T, Isolated from Deep-Sea Floor Sediment.</title>
        <authorList>
            <person name="Nishi S."/>
            <person name="Tsubouchi T."/>
            <person name="Takaki Y."/>
            <person name="Koyanagi R."/>
            <person name="Satoh N."/>
            <person name="Maruyama T."/>
            <person name="Hatada Y."/>
        </authorList>
    </citation>
    <scope>NUCLEOTIDE SEQUENCE [LARGE SCALE GENOMIC DNA]</scope>
    <source>
        <strain evidence="2">LL-001</strain>
    </source>
</reference>
<proteinExistence type="predicted"/>
<gene>
    <name evidence="2" type="ORF">MBELCI_1423</name>
</gene>
<accession>U2YKB5</accession>
<comment type="caution">
    <text evidence="2">The sequence shown here is derived from an EMBL/GenBank/DDBJ whole genome shotgun (WGS) entry which is preliminary data.</text>
</comment>
<evidence type="ECO:0000313" key="3">
    <source>
        <dbReference type="Proteomes" id="UP000016566"/>
    </source>
</evidence>
<name>U2YKB5_9RHOB</name>
<evidence type="ECO:0000313" key="2">
    <source>
        <dbReference type="EMBL" id="GAD55371.1"/>
    </source>
</evidence>
<dbReference type="EMBL" id="BATB01000013">
    <property type="protein sequence ID" value="GAD55371.1"/>
    <property type="molecule type" value="Genomic_DNA"/>
</dbReference>
<keyword evidence="3" id="KW-1185">Reference proteome</keyword>
<dbReference type="AlphaFoldDB" id="U2YKB5"/>
<evidence type="ECO:0000256" key="1">
    <source>
        <dbReference type="SAM" id="MobiDB-lite"/>
    </source>
</evidence>
<dbReference type="STRING" id="1337093.MBELCI_1423"/>
<dbReference type="Proteomes" id="UP000016566">
    <property type="component" value="Unassembled WGS sequence"/>
</dbReference>
<protein>
    <submittedName>
        <fullName evidence="2">Uncharacterized protein</fullName>
    </submittedName>
</protein>
<organism evidence="2 3">
    <name type="scientific">Limimaricola cinnabarinus LL-001</name>
    <dbReference type="NCBI Taxonomy" id="1337093"/>
    <lineage>
        <taxon>Bacteria</taxon>
        <taxon>Pseudomonadati</taxon>
        <taxon>Pseudomonadota</taxon>
        <taxon>Alphaproteobacteria</taxon>
        <taxon>Rhodobacterales</taxon>
        <taxon>Paracoccaceae</taxon>
        <taxon>Limimaricola</taxon>
    </lineage>
</organism>
<sequence>MKGQLVRVEHQPDGRIFAVIQLSGQDGAAKLERRLLGKRLDAPRIEGSLEAIEQRGGAPSENAFPRAEPPDPDIDFPTGI</sequence>
<feature type="region of interest" description="Disordered" evidence="1">
    <location>
        <begin position="50"/>
        <end position="80"/>
    </location>
</feature>